<evidence type="ECO:0000256" key="3">
    <source>
        <dbReference type="ARBA" id="ARBA00022898"/>
    </source>
</evidence>
<reference evidence="5 6" key="1">
    <citation type="submission" date="2018-11" db="EMBL/GenBank/DDBJ databases">
        <title>The draft genome sequence of Amphritea opalescens ANRC-JH13T.</title>
        <authorList>
            <person name="Fang Z."/>
            <person name="Zhang Y."/>
            <person name="Han X."/>
        </authorList>
    </citation>
    <scope>NUCLEOTIDE SEQUENCE [LARGE SCALE GENOMIC DNA]</scope>
    <source>
        <strain evidence="5 6">ANRC-JH13</strain>
    </source>
</reference>
<keyword evidence="3 4" id="KW-0663">Pyridoxal phosphate</keyword>
<evidence type="ECO:0000256" key="4">
    <source>
        <dbReference type="RuleBase" id="RU003560"/>
    </source>
</evidence>
<dbReference type="Gene3D" id="3.40.640.10">
    <property type="entry name" value="Type I PLP-dependent aspartate aminotransferase-like (Major domain)"/>
    <property type="match status" value="1"/>
</dbReference>
<evidence type="ECO:0000256" key="2">
    <source>
        <dbReference type="ARBA" id="ARBA00008954"/>
    </source>
</evidence>
<dbReference type="InterPro" id="IPR015422">
    <property type="entry name" value="PyrdxlP-dep_Trfase_small"/>
</dbReference>
<dbReference type="Pfam" id="PF00202">
    <property type="entry name" value="Aminotran_3"/>
    <property type="match status" value="1"/>
</dbReference>
<dbReference type="PANTHER" id="PTHR45688:SF13">
    <property type="entry name" value="ALANINE--GLYOXYLATE AMINOTRANSFERASE 2-LIKE"/>
    <property type="match status" value="1"/>
</dbReference>
<comment type="cofactor">
    <cofactor evidence="1">
        <name>pyridoxal 5'-phosphate</name>
        <dbReference type="ChEBI" id="CHEBI:597326"/>
    </cofactor>
</comment>
<evidence type="ECO:0000313" key="6">
    <source>
        <dbReference type="Proteomes" id="UP000283087"/>
    </source>
</evidence>
<name>A0A430KVQ9_9GAMM</name>
<dbReference type="OrthoDB" id="9801052at2"/>
<comment type="similarity">
    <text evidence="2 4">Belongs to the class-III pyridoxal-phosphate-dependent aminotransferase family.</text>
</comment>
<dbReference type="InterPro" id="IPR005814">
    <property type="entry name" value="Aminotrans_3"/>
</dbReference>
<evidence type="ECO:0000313" key="5">
    <source>
        <dbReference type="EMBL" id="RTE67556.1"/>
    </source>
</evidence>
<dbReference type="InterPro" id="IPR015421">
    <property type="entry name" value="PyrdxlP-dep_Trfase_major"/>
</dbReference>
<organism evidence="5 6">
    <name type="scientific">Amphritea opalescens</name>
    <dbReference type="NCBI Taxonomy" id="2490544"/>
    <lineage>
        <taxon>Bacteria</taxon>
        <taxon>Pseudomonadati</taxon>
        <taxon>Pseudomonadota</taxon>
        <taxon>Gammaproteobacteria</taxon>
        <taxon>Oceanospirillales</taxon>
        <taxon>Oceanospirillaceae</taxon>
        <taxon>Amphritea</taxon>
    </lineage>
</organism>
<dbReference type="GO" id="GO:0008483">
    <property type="term" value="F:transaminase activity"/>
    <property type="evidence" value="ECO:0007669"/>
    <property type="project" value="UniProtKB-KW"/>
</dbReference>
<dbReference type="PIRSF" id="PIRSF000521">
    <property type="entry name" value="Transaminase_4ab_Lys_Orn"/>
    <property type="match status" value="1"/>
</dbReference>
<dbReference type="PANTHER" id="PTHR45688">
    <property type="match status" value="1"/>
</dbReference>
<dbReference type="AlphaFoldDB" id="A0A430KVQ9"/>
<keyword evidence="5" id="KW-0032">Aminotransferase</keyword>
<accession>A0A430KVQ9</accession>
<keyword evidence="5" id="KW-0808">Transferase</keyword>
<dbReference type="RefSeq" id="WP_126156767.1">
    <property type="nucleotide sequence ID" value="NZ_RQXW01000001.1"/>
</dbReference>
<dbReference type="Gene3D" id="3.90.1150.10">
    <property type="entry name" value="Aspartate Aminotransferase, domain 1"/>
    <property type="match status" value="1"/>
</dbReference>
<evidence type="ECO:0000256" key="1">
    <source>
        <dbReference type="ARBA" id="ARBA00001933"/>
    </source>
</evidence>
<sequence length="435" mass="47901">MLNTVNTELLHRRFKVMGKSSPLFYERPLQLVRGEGVWLFDPEGNRYLDVYNNVPHVGHCHPKVVAALHQQASTLNIHTRYLHNNIVEYMERLTASFGEDLSMAMLTCTGSEANELALRMARFCTGHQGIIVTDFAYHGNTEAVAELGTGFMPEAKLTKRVKSFAIPDSYRGVSGVDEADLADRYVAQVQQAIDEFEAEGIKVAGMLVCPDFANEGLLTVPKGFLERATALVRKAGGVLIADEVQAGFGRSGKHMWAHQWYDLTPDIVTLGKPMGNCHPLAGVVARGDMIEAFSQQAMYFNTFGGTPVSCAVGMAVLDVLAEERLMENAVSTGAYVSAGLRKLQQTYSLIGDVRDLGMFFAVELVQDLTTKQPAIAEARRIINLMRERGVLISTIGVYDSILKLRPPMPFQPEHADILLSTLDEVLYLVSQETSA</sequence>
<gene>
    <name evidence="5" type="ORF">EH243_01005</name>
</gene>
<dbReference type="EMBL" id="RQXW01000001">
    <property type="protein sequence ID" value="RTE67556.1"/>
    <property type="molecule type" value="Genomic_DNA"/>
</dbReference>
<dbReference type="CDD" id="cd00610">
    <property type="entry name" value="OAT_like"/>
    <property type="match status" value="1"/>
</dbReference>
<protein>
    <submittedName>
        <fullName evidence="5">Aminotransferase class III-fold pyridoxal phosphate-dependent enzyme</fullName>
    </submittedName>
</protein>
<dbReference type="Proteomes" id="UP000283087">
    <property type="component" value="Unassembled WGS sequence"/>
</dbReference>
<dbReference type="InterPro" id="IPR049704">
    <property type="entry name" value="Aminotrans_3_PPA_site"/>
</dbReference>
<dbReference type="PROSITE" id="PS00600">
    <property type="entry name" value="AA_TRANSFER_CLASS_3"/>
    <property type="match status" value="1"/>
</dbReference>
<keyword evidence="6" id="KW-1185">Reference proteome</keyword>
<comment type="caution">
    <text evidence="5">The sequence shown here is derived from an EMBL/GenBank/DDBJ whole genome shotgun (WGS) entry which is preliminary data.</text>
</comment>
<dbReference type="SUPFAM" id="SSF53383">
    <property type="entry name" value="PLP-dependent transferases"/>
    <property type="match status" value="1"/>
</dbReference>
<dbReference type="GO" id="GO:0030170">
    <property type="term" value="F:pyridoxal phosphate binding"/>
    <property type="evidence" value="ECO:0007669"/>
    <property type="project" value="InterPro"/>
</dbReference>
<dbReference type="InterPro" id="IPR015424">
    <property type="entry name" value="PyrdxlP-dep_Trfase"/>
</dbReference>
<proteinExistence type="inferred from homology"/>